<sequence length="116" mass="12891">MHRLRTTVARLDLYGCTDGPEAYHSPGVGVEEESRAFQPIRRLSASVALSRSQWHQLQLRGGDSWDIFFRDANAGAPPGAAYQSPPPFSGTSQGLASVQALVRAQPNDWRSWWRII</sequence>
<gene>
    <name evidence="1" type="ORF">AKAME5_000910400</name>
</gene>
<name>A0AAD3MN16_LATJO</name>
<keyword evidence="2" id="KW-1185">Reference proteome</keyword>
<evidence type="ECO:0000313" key="1">
    <source>
        <dbReference type="EMBL" id="GLD56801.1"/>
    </source>
</evidence>
<dbReference type="Proteomes" id="UP001279410">
    <property type="component" value="Unassembled WGS sequence"/>
</dbReference>
<dbReference type="AlphaFoldDB" id="A0AAD3MN16"/>
<comment type="caution">
    <text evidence="1">The sequence shown here is derived from an EMBL/GenBank/DDBJ whole genome shotgun (WGS) entry which is preliminary data.</text>
</comment>
<evidence type="ECO:0000313" key="2">
    <source>
        <dbReference type="Proteomes" id="UP001279410"/>
    </source>
</evidence>
<protein>
    <submittedName>
        <fullName evidence="1">2-oxoglutarate dehydrogenase, mitochondrial isoform X1</fullName>
    </submittedName>
</protein>
<reference evidence="1" key="1">
    <citation type="submission" date="2022-08" db="EMBL/GenBank/DDBJ databases">
        <title>Genome sequencing of akame (Lates japonicus).</title>
        <authorList>
            <person name="Hashiguchi Y."/>
            <person name="Takahashi H."/>
        </authorList>
    </citation>
    <scope>NUCLEOTIDE SEQUENCE</scope>
    <source>
        <strain evidence="1">Kochi</strain>
    </source>
</reference>
<organism evidence="1 2">
    <name type="scientific">Lates japonicus</name>
    <name type="common">Japanese lates</name>
    <dbReference type="NCBI Taxonomy" id="270547"/>
    <lineage>
        <taxon>Eukaryota</taxon>
        <taxon>Metazoa</taxon>
        <taxon>Chordata</taxon>
        <taxon>Craniata</taxon>
        <taxon>Vertebrata</taxon>
        <taxon>Euteleostomi</taxon>
        <taxon>Actinopterygii</taxon>
        <taxon>Neopterygii</taxon>
        <taxon>Teleostei</taxon>
        <taxon>Neoteleostei</taxon>
        <taxon>Acanthomorphata</taxon>
        <taxon>Carangaria</taxon>
        <taxon>Carangaria incertae sedis</taxon>
        <taxon>Centropomidae</taxon>
        <taxon>Lates</taxon>
    </lineage>
</organism>
<accession>A0AAD3MN16</accession>
<dbReference type="EMBL" id="BRZM01000027">
    <property type="protein sequence ID" value="GLD56801.1"/>
    <property type="molecule type" value="Genomic_DNA"/>
</dbReference>
<proteinExistence type="predicted"/>